<comment type="subunit">
    <text evidence="10">Monomer.</text>
</comment>
<accession>A0A1I1T039</accession>
<dbReference type="Proteomes" id="UP000243950">
    <property type="component" value="Unassembled WGS sequence"/>
</dbReference>
<evidence type="ECO:0000313" key="14">
    <source>
        <dbReference type="Proteomes" id="UP000243950"/>
    </source>
</evidence>
<evidence type="ECO:0000259" key="12">
    <source>
        <dbReference type="SMART" id="SM00642"/>
    </source>
</evidence>
<dbReference type="FunFam" id="2.60.40.1180:FF:000002">
    <property type="entry name" value="1,4-alpha-glucan branching enzyme GlgB"/>
    <property type="match status" value="1"/>
</dbReference>
<reference evidence="14" key="1">
    <citation type="submission" date="2016-10" db="EMBL/GenBank/DDBJ databases">
        <authorList>
            <person name="Varghese N."/>
            <person name="Submissions S."/>
        </authorList>
    </citation>
    <scope>NUCLEOTIDE SEQUENCE [LARGE SCALE GENOMIC DNA]</scope>
    <source>
        <strain evidence="14">JCM 2783</strain>
    </source>
</reference>
<dbReference type="RefSeq" id="WP_093501613.1">
    <property type="nucleotide sequence ID" value="NZ_BSSG01000002.1"/>
</dbReference>
<dbReference type="GO" id="GO:0005978">
    <property type="term" value="P:glycogen biosynthetic process"/>
    <property type="evidence" value="ECO:0007669"/>
    <property type="project" value="UniProtKB-UniRule"/>
</dbReference>
<dbReference type="FunFam" id="3.20.20.80:FF:000003">
    <property type="entry name" value="1,4-alpha-glucan branching enzyme GlgB"/>
    <property type="match status" value="1"/>
</dbReference>
<dbReference type="Pfam" id="PF02806">
    <property type="entry name" value="Alpha-amylase_C"/>
    <property type="match status" value="1"/>
</dbReference>
<comment type="similarity">
    <text evidence="4 10">Belongs to the glycosyl hydrolase 13 family. GlgB subfamily.</text>
</comment>
<evidence type="ECO:0000256" key="10">
    <source>
        <dbReference type="HAMAP-Rule" id="MF_00685"/>
    </source>
</evidence>
<feature type="active site" description="Proton donor" evidence="10 11">
    <location>
        <position position="468"/>
    </location>
</feature>
<dbReference type="Gene3D" id="3.20.20.80">
    <property type="entry name" value="Glycosidases"/>
    <property type="match status" value="1"/>
</dbReference>
<gene>
    <name evidence="10" type="primary">glgB</name>
    <name evidence="13" type="ORF">SAMN05216372_102208</name>
</gene>
<dbReference type="InterPro" id="IPR013783">
    <property type="entry name" value="Ig-like_fold"/>
</dbReference>
<evidence type="ECO:0000256" key="11">
    <source>
        <dbReference type="PIRSR" id="PIRSR000463-1"/>
    </source>
</evidence>
<sequence>MSNGETERQVAGIERAAVEALIRGEHGDPFSILGPHAFAHGLTIRAYLPGALGVELIHAVSGEVLGTLEQSSVPGLFSIRIEQQVPYRYRIQWGTGVQETEDPYAFGQLLGEMDLYLFAEGNHRELGKSLGAQFTTHEGVQGVRFSVWAPNARRVSVVGHFNGWDGRRHPMRLRQPSGVWELFIPRLAPGEVYKYEILGRDGLLPLKADPMALASELPPATGSVVSAPLQFDWHDAHWLEQRQAQQGYQAPMSIYELHAGSWRREGGENGRLLSWRELSEQLIPYVQQLGFTHIELMPIMEHPFGGSWGYQLLSQFAPTARYGSPADFAAFVDACHQAGIGVILDWVPAHFPTDAHGLGQFDGTALYEYAHPFEGFHQDWDTYIYNLGRTEVHGFMLASALHWLRTYHIDGLRVDAVASMLYRDYSRKEGEWIPNRFGGRENLESIDFLRHLNDVVAQEVPGALVIAEESTAWPGVSRPTQEGGLGFSYKWNMGWMHDSLKYAAEDPLHRRHHHHQLTFGLLYAFSEHFVLPISHDEVVHGKRSLLDKMPGDRWQKFANLRLYLSFMWSHPGKKLLFMGCEFGQWREWNHDHELDWYLLRYGEHKGVQQLVSDLNGLYRHEPALHQLDGSAEGFAWLIGDDASNSVFAWLRHDKDGAPLLVVHNFTPEPRNGYRIGVPKEGAWHVLLNSDAERYAGSNAGCQGGLFSESLASHGQPQSLSLDLPPLGTLVIKPQ</sequence>
<evidence type="ECO:0000256" key="3">
    <source>
        <dbReference type="ARBA" id="ARBA00004964"/>
    </source>
</evidence>
<dbReference type="EMBL" id="FOMO01000002">
    <property type="protein sequence ID" value="SFD52047.1"/>
    <property type="molecule type" value="Genomic_DNA"/>
</dbReference>
<evidence type="ECO:0000256" key="8">
    <source>
        <dbReference type="ARBA" id="ARBA00023056"/>
    </source>
</evidence>
<dbReference type="PANTHER" id="PTHR43651">
    <property type="entry name" value="1,4-ALPHA-GLUCAN-BRANCHING ENZYME"/>
    <property type="match status" value="1"/>
</dbReference>
<dbReference type="EC" id="2.4.1.18" evidence="10"/>
<evidence type="ECO:0000313" key="13">
    <source>
        <dbReference type="EMBL" id="SFD52047.1"/>
    </source>
</evidence>
<dbReference type="Pfam" id="PF02922">
    <property type="entry name" value="CBM_48"/>
    <property type="match status" value="1"/>
</dbReference>
<dbReference type="Gene3D" id="2.60.40.1180">
    <property type="entry name" value="Golgi alpha-mannosidase II"/>
    <property type="match status" value="1"/>
</dbReference>
<keyword evidence="9 10" id="KW-0119">Carbohydrate metabolism</keyword>
<keyword evidence="5 10" id="KW-0321">Glycogen metabolism</keyword>
<protein>
    <recommendedName>
        <fullName evidence="10">1,4-alpha-glucan branching enzyme GlgB</fullName>
        <ecNumber evidence="10">2.4.1.18</ecNumber>
    </recommendedName>
    <alternativeName>
        <fullName evidence="10">1,4-alpha-D-glucan:1,4-alpha-D-glucan 6-glucosyl-transferase</fullName>
    </alternativeName>
    <alternativeName>
        <fullName evidence="10">Alpha-(1-&gt;4)-glucan branching enzyme</fullName>
    </alternativeName>
    <alternativeName>
        <fullName evidence="10">Glycogen branching enzyme</fullName>
        <shortName evidence="10">BE</shortName>
    </alternativeName>
</protein>
<evidence type="ECO:0000256" key="7">
    <source>
        <dbReference type="ARBA" id="ARBA00022679"/>
    </source>
</evidence>
<comment type="function">
    <text evidence="2 10">Catalyzes the formation of the alpha-1,6-glucosidic linkages in glycogen by scission of a 1,4-alpha-linked oligosaccharide from growing alpha-1,4-glucan chains and the subsequent attachment of the oligosaccharide to the alpha-1,6 position.</text>
</comment>
<feature type="active site" description="Nucleophile" evidence="10 11">
    <location>
        <position position="415"/>
    </location>
</feature>
<dbReference type="GO" id="GO:0005829">
    <property type="term" value="C:cytosol"/>
    <property type="evidence" value="ECO:0007669"/>
    <property type="project" value="TreeGrafter"/>
</dbReference>
<dbReference type="SMART" id="SM00642">
    <property type="entry name" value="Aamy"/>
    <property type="match status" value="1"/>
</dbReference>
<dbReference type="PIRSF" id="PIRSF000463">
    <property type="entry name" value="GlgB"/>
    <property type="match status" value="1"/>
</dbReference>
<proteinExistence type="inferred from homology"/>
<dbReference type="GO" id="GO:0003844">
    <property type="term" value="F:1,4-alpha-glucan branching enzyme activity"/>
    <property type="evidence" value="ECO:0007669"/>
    <property type="project" value="UniProtKB-UniRule"/>
</dbReference>
<evidence type="ECO:0000256" key="5">
    <source>
        <dbReference type="ARBA" id="ARBA00022600"/>
    </source>
</evidence>
<evidence type="ECO:0000256" key="4">
    <source>
        <dbReference type="ARBA" id="ARBA00009000"/>
    </source>
</evidence>
<dbReference type="AlphaFoldDB" id="A0A1I1T039"/>
<dbReference type="GO" id="GO:0004553">
    <property type="term" value="F:hydrolase activity, hydrolyzing O-glycosyl compounds"/>
    <property type="evidence" value="ECO:0007669"/>
    <property type="project" value="InterPro"/>
</dbReference>
<evidence type="ECO:0000256" key="2">
    <source>
        <dbReference type="ARBA" id="ARBA00002953"/>
    </source>
</evidence>
<keyword evidence="6 10" id="KW-0328">Glycosyltransferase</keyword>
<comment type="catalytic activity">
    <reaction evidence="1 10">
        <text>Transfers a segment of a (1-&gt;4)-alpha-D-glucan chain to a primary hydroxy group in a similar glucan chain.</text>
        <dbReference type="EC" id="2.4.1.18"/>
    </reaction>
</comment>
<dbReference type="InterPro" id="IPR006407">
    <property type="entry name" value="GlgB"/>
</dbReference>
<dbReference type="SUPFAM" id="SSF51445">
    <property type="entry name" value="(Trans)glycosidases"/>
    <property type="match status" value="1"/>
</dbReference>
<dbReference type="Gene3D" id="2.60.40.10">
    <property type="entry name" value="Immunoglobulins"/>
    <property type="match status" value="1"/>
</dbReference>
<dbReference type="InterPro" id="IPR006047">
    <property type="entry name" value="GH13_cat_dom"/>
</dbReference>
<dbReference type="InterPro" id="IPR037439">
    <property type="entry name" value="Branching_enzy"/>
</dbReference>
<dbReference type="NCBIfam" id="NF003811">
    <property type="entry name" value="PRK05402.1"/>
    <property type="match status" value="1"/>
</dbReference>
<dbReference type="InterPro" id="IPR017853">
    <property type="entry name" value="GH"/>
</dbReference>
<organism evidence="13 14">
    <name type="scientific">Pseudomonas straminea</name>
    <dbReference type="NCBI Taxonomy" id="47882"/>
    <lineage>
        <taxon>Bacteria</taxon>
        <taxon>Pseudomonadati</taxon>
        <taxon>Pseudomonadota</taxon>
        <taxon>Gammaproteobacteria</taxon>
        <taxon>Pseudomonadales</taxon>
        <taxon>Pseudomonadaceae</taxon>
        <taxon>Phytopseudomonas</taxon>
    </lineage>
</organism>
<keyword evidence="8 10" id="KW-0320">Glycogen biosynthesis</keyword>
<dbReference type="InterPro" id="IPR004193">
    <property type="entry name" value="Glyco_hydro_13_N"/>
</dbReference>
<dbReference type="SUPFAM" id="SSF81296">
    <property type="entry name" value="E set domains"/>
    <property type="match status" value="2"/>
</dbReference>
<comment type="pathway">
    <text evidence="3 10">Glycan biosynthesis; glycogen biosynthesis.</text>
</comment>
<feature type="domain" description="Glycosyl hydrolase family 13 catalytic" evidence="12">
    <location>
        <begin position="256"/>
        <end position="604"/>
    </location>
</feature>
<dbReference type="FunFam" id="2.60.40.10:FF:000169">
    <property type="entry name" value="1,4-alpha-glucan branching enzyme GlgB"/>
    <property type="match status" value="1"/>
</dbReference>
<dbReference type="CDD" id="cd02855">
    <property type="entry name" value="E_set_GBE_prok_N"/>
    <property type="match status" value="1"/>
</dbReference>
<keyword evidence="7 10" id="KW-0808">Transferase</keyword>
<dbReference type="Pfam" id="PF00128">
    <property type="entry name" value="Alpha-amylase"/>
    <property type="match status" value="1"/>
</dbReference>
<name>A0A1I1T039_PSEOC</name>
<dbReference type="InterPro" id="IPR044143">
    <property type="entry name" value="GlgB_N_E_set_prok"/>
</dbReference>
<dbReference type="InterPro" id="IPR006048">
    <property type="entry name" value="A-amylase/branching_C"/>
</dbReference>
<dbReference type="NCBIfam" id="TIGR01515">
    <property type="entry name" value="branching_enzym"/>
    <property type="match status" value="1"/>
</dbReference>
<dbReference type="PANTHER" id="PTHR43651:SF3">
    <property type="entry name" value="1,4-ALPHA-GLUCAN-BRANCHING ENZYME"/>
    <property type="match status" value="1"/>
</dbReference>
<dbReference type="Pfam" id="PF22019">
    <property type="entry name" value="GlgB_N"/>
    <property type="match status" value="1"/>
</dbReference>
<dbReference type="CDD" id="cd11322">
    <property type="entry name" value="AmyAc_Glg_BE"/>
    <property type="match status" value="1"/>
</dbReference>
<dbReference type="NCBIfam" id="NF008967">
    <property type="entry name" value="PRK12313.1"/>
    <property type="match status" value="1"/>
</dbReference>
<dbReference type="SUPFAM" id="SSF51011">
    <property type="entry name" value="Glycosyl hydrolase domain"/>
    <property type="match status" value="1"/>
</dbReference>
<dbReference type="InterPro" id="IPR014756">
    <property type="entry name" value="Ig_E-set"/>
</dbReference>
<dbReference type="UniPathway" id="UPA00164"/>
<dbReference type="HAMAP" id="MF_00685">
    <property type="entry name" value="GlgB"/>
    <property type="match status" value="1"/>
</dbReference>
<evidence type="ECO:0000256" key="1">
    <source>
        <dbReference type="ARBA" id="ARBA00000826"/>
    </source>
</evidence>
<dbReference type="InterPro" id="IPR013780">
    <property type="entry name" value="Glyco_hydro_b"/>
</dbReference>
<evidence type="ECO:0000256" key="9">
    <source>
        <dbReference type="ARBA" id="ARBA00023277"/>
    </source>
</evidence>
<evidence type="ECO:0000256" key="6">
    <source>
        <dbReference type="ARBA" id="ARBA00022676"/>
    </source>
</evidence>
<dbReference type="GO" id="GO:0043169">
    <property type="term" value="F:cation binding"/>
    <property type="evidence" value="ECO:0007669"/>
    <property type="project" value="InterPro"/>
</dbReference>
<dbReference type="InterPro" id="IPR054169">
    <property type="entry name" value="GlgB_N"/>
</dbReference>
<keyword evidence="14" id="KW-1185">Reference proteome</keyword>